<evidence type="ECO:0000259" key="9">
    <source>
        <dbReference type="PROSITE" id="PS50928"/>
    </source>
</evidence>
<evidence type="ECO:0000256" key="1">
    <source>
        <dbReference type="ARBA" id="ARBA00004651"/>
    </source>
</evidence>
<evidence type="ECO:0000256" key="4">
    <source>
        <dbReference type="ARBA" id="ARBA00022692"/>
    </source>
</evidence>
<sequence length="223" mass="24711">MYIPTLDLPLMWESLPFLLTGLSYTLGIAIASFLAGNALGLLLTFLGMLQNPWVRRIVRGYISFLRGVPALVLLFLLYFGLPYQLPALTAAIICFSLTSSAFIGEIYRGSIAGVDRGQWDAAYALGLSFSKTLRLIILPQAFRISVPALSNVAMDLLKGTSLAAMITIPDIFQKAKIVGGRTFDYMSMYVLVAIIYWLLCIGIEALQHRLEKRFADRFESQKG</sequence>
<dbReference type="CDD" id="cd06261">
    <property type="entry name" value="TM_PBP2"/>
    <property type="match status" value="1"/>
</dbReference>
<keyword evidence="2 8" id="KW-0813">Transport</keyword>
<dbReference type="EMBL" id="WVTI01000002">
    <property type="protein sequence ID" value="MXS25032.1"/>
    <property type="molecule type" value="Genomic_DNA"/>
</dbReference>
<evidence type="ECO:0000256" key="3">
    <source>
        <dbReference type="ARBA" id="ARBA00022475"/>
    </source>
</evidence>
<gene>
    <name evidence="12" type="ORF">EGM181_04135</name>
    <name evidence="11" type="ORF">GTI89_02930</name>
    <name evidence="10" type="ORF">QRX88_09765</name>
</gene>
<dbReference type="PANTHER" id="PTHR30614:SF0">
    <property type="entry name" value="L-CYSTINE TRANSPORT SYSTEM PERMEASE PROTEIN TCYL"/>
    <property type="match status" value="1"/>
</dbReference>
<feature type="domain" description="ABC transmembrane type-1" evidence="9">
    <location>
        <begin position="22"/>
        <end position="207"/>
    </location>
</feature>
<dbReference type="PROSITE" id="PS50928">
    <property type="entry name" value="ABC_TM1"/>
    <property type="match status" value="1"/>
</dbReference>
<reference evidence="10 15" key="3">
    <citation type="submission" date="2023-06" db="EMBL/GenBank/DDBJ databases">
        <title>Acute promotion of culturable opportunistic pathogens and persistent increase of antibiotic resistance following antibiotic exposure in mouse gut microbiota.</title>
        <authorList>
            <person name="Li L."/>
            <person name="Wang B."/>
            <person name="Sun Y."/>
            <person name="Wang M."/>
            <person name="Xu H."/>
        </authorList>
    </citation>
    <scope>NUCLEOTIDE SEQUENCE [LARGE SCALE GENOMIC DNA]</scope>
    <source>
        <strain evidence="10 15">CRI2_2</strain>
    </source>
</reference>
<dbReference type="NCBIfam" id="TIGR01726">
    <property type="entry name" value="HEQRo_perm_3TM"/>
    <property type="match status" value="1"/>
</dbReference>
<dbReference type="EMBL" id="JASUBT010000006">
    <property type="protein sequence ID" value="MDL4936000.1"/>
    <property type="molecule type" value="Genomic_DNA"/>
</dbReference>
<dbReference type="GO" id="GO:0022857">
    <property type="term" value="F:transmembrane transporter activity"/>
    <property type="evidence" value="ECO:0007669"/>
    <property type="project" value="InterPro"/>
</dbReference>
<evidence type="ECO:0000256" key="5">
    <source>
        <dbReference type="ARBA" id="ARBA00022970"/>
    </source>
</evidence>
<evidence type="ECO:0000256" key="7">
    <source>
        <dbReference type="ARBA" id="ARBA00023136"/>
    </source>
</evidence>
<name>A0A1V8Z6S4_ENTGA</name>
<evidence type="ECO:0000256" key="8">
    <source>
        <dbReference type="RuleBase" id="RU363032"/>
    </source>
</evidence>
<dbReference type="InterPro" id="IPR000515">
    <property type="entry name" value="MetI-like"/>
</dbReference>
<dbReference type="Proteomes" id="UP001241571">
    <property type="component" value="Unassembled WGS sequence"/>
</dbReference>
<feature type="transmembrane region" description="Helical" evidence="8">
    <location>
        <begin position="87"/>
        <end position="107"/>
    </location>
</feature>
<keyword evidence="3" id="KW-1003">Cell membrane</keyword>
<keyword evidence="4 8" id="KW-0812">Transmembrane</keyword>
<keyword evidence="6 8" id="KW-1133">Transmembrane helix</keyword>
<comment type="similarity">
    <text evidence="8">Belongs to the binding-protein-dependent transport system permease family.</text>
</comment>
<dbReference type="AlphaFoldDB" id="A0A1V8Z6S4"/>
<dbReference type="Proteomes" id="UP000516696">
    <property type="component" value="Chromosome"/>
</dbReference>
<dbReference type="GO" id="GO:0043190">
    <property type="term" value="C:ATP-binding cassette (ABC) transporter complex"/>
    <property type="evidence" value="ECO:0007669"/>
    <property type="project" value="InterPro"/>
</dbReference>
<feature type="transmembrane region" description="Helical" evidence="8">
    <location>
        <begin position="186"/>
        <end position="206"/>
    </location>
</feature>
<proteinExistence type="inferred from homology"/>
<dbReference type="Pfam" id="PF00528">
    <property type="entry name" value="BPD_transp_1"/>
    <property type="match status" value="1"/>
</dbReference>
<evidence type="ECO:0000313" key="11">
    <source>
        <dbReference type="EMBL" id="MXS25032.1"/>
    </source>
</evidence>
<reference evidence="11 13" key="1">
    <citation type="submission" date="2019-04" db="EMBL/GenBank/DDBJ databases">
        <title>Step-wise assembly of the neonatal virome modulated by breast feeding.</title>
        <authorList>
            <person name="Liang G."/>
            <person name="Bushman F."/>
        </authorList>
    </citation>
    <scope>NUCLEOTIDE SEQUENCE [LARGE SCALE GENOMIC DNA]</scope>
    <source>
        <strain evidence="11 13">E3404</strain>
    </source>
</reference>
<evidence type="ECO:0000256" key="2">
    <source>
        <dbReference type="ARBA" id="ARBA00022448"/>
    </source>
</evidence>
<dbReference type="GO" id="GO:0006865">
    <property type="term" value="P:amino acid transport"/>
    <property type="evidence" value="ECO:0007669"/>
    <property type="project" value="UniProtKB-KW"/>
</dbReference>
<dbReference type="InterPro" id="IPR043429">
    <property type="entry name" value="ArtM/GltK/GlnP/TcyL/YhdX-like"/>
</dbReference>
<organism evidence="11 13">
    <name type="scientific">Enterococcus gallinarum</name>
    <dbReference type="NCBI Taxonomy" id="1353"/>
    <lineage>
        <taxon>Bacteria</taxon>
        <taxon>Bacillati</taxon>
        <taxon>Bacillota</taxon>
        <taxon>Bacilli</taxon>
        <taxon>Lactobacillales</taxon>
        <taxon>Enterococcaceae</taxon>
        <taxon>Enterococcus</taxon>
    </lineage>
</organism>
<evidence type="ECO:0000313" key="10">
    <source>
        <dbReference type="EMBL" id="MDL4936000.1"/>
    </source>
</evidence>
<dbReference type="InterPro" id="IPR035906">
    <property type="entry name" value="MetI-like_sf"/>
</dbReference>
<evidence type="ECO:0000313" key="13">
    <source>
        <dbReference type="Proteomes" id="UP000439965"/>
    </source>
</evidence>
<dbReference type="PANTHER" id="PTHR30614">
    <property type="entry name" value="MEMBRANE COMPONENT OF AMINO ACID ABC TRANSPORTER"/>
    <property type="match status" value="1"/>
</dbReference>
<reference evidence="12 14" key="2">
    <citation type="submission" date="2020-03" db="EMBL/GenBank/DDBJ databases">
        <title>Characterization of ganglioside-mimicking enterococci.</title>
        <authorList>
            <person name="Patry R.T."/>
            <person name="Nothaft H."/>
            <person name="Bridger R."/>
            <person name="Shajahan A."/>
            <person name="Huynh S."/>
            <person name="Sanchez S."/>
            <person name="Azadi P."/>
            <person name="Cooper K."/>
            <person name="Miller W.G."/>
            <person name="Parker C.T."/>
            <person name="Wells L."/>
            <person name="Szymanski C.M."/>
        </authorList>
    </citation>
    <scope>NUCLEOTIDE SEQUENCE [LARGE SCALE GENOMIC DNA]</scope>
    <source>
        <strain evidence="12 14">EGM181</strain>
    </source>
</reference>
<evidence type="ECO:0000256" key="6">
    <source>
        <dbReference type="ARBA" id="ARBA00022989"/>
    </source>
</evidence>
<comment type="subcellular location">
    <subcellularLocation>
        <location evidence="1 8">Cell membrane</location>
        <topology evidence="1 8">Multi-pass membrane protein</topology>
    </subcellularLocation>
</comment>
<evidence type="ECO:0000313" key="15">
    <source>
        <dbReference type="Proteomes" id="UP001241571"/>
    </source>
</evidence>
<dbReference type="InterPro" id="IPR010065">
    <property type="entry name" value="AA_ABC_transptr_permease_3TM"/>
</dbReference>
<feature type="transmembrane region" description="Helical" evidence="8">
    <location>
        <begin position="24"/>
        <end position="49"/>
    </location>
</feature>
<accession>A0A1V8Z6S4</accession>
<protein>
    <submittedName>
        <fullName evidence="11">ABC transporter permease subunit</fullName>
    </submittedName>
    <submittedName>
        <fullName evidence="10">Amino acid ABC transporter permease</fullName>
    </submittedName>
</protein>
<evidence type="ECO:0000313" key="12">
    <source>
        <dbReference type="EMBL" id="QOG26503.1"/>
    </source>
</evidence>
<dbReference type="Gene3D" id="1.10.3720.10">
    <property type="entry name" value="MetI-like"/>
    <property type="match status" value="1"/>
</dbReference>
<dbReference type="Proteomes" id="UP000439965">
    <property type="component" value="Unassembled WGS sequence"/>
</dbReference>
<dbReference type="SUPFAM" id="SSF161098">
    <property type="entry name" value="MetI-like"/>
    <property type="match status" value="1"/>
</dbReference>
<evidence type="ECO:0000313" key="14">
    <source>
        <dbReference type="Proteomes" id="UP000516696"/>
    </source>
</evidence>
<feature type="transmembrane region" description="Helical" evidence="8">
    <location>
        <begin position="61"/>
        <end position="81"/>
    </location>
</feature>
<keyword evidence="5" id="KW-0029">Amino-acid transport</keyword>
<dbReference type="RefSeq" id="WP_003127520.1">
    <property type="nucleotide sequence ID" value="NZ_BSYC01000002.1"/>
</dbReference>
<dbReference type="EMBL" id="CP050485">
    <property type="protein sequence ID" value="QOG26503.1"/>
    <property type="molecule type" value="Genomic_DNA"/>
</dbReference>
<keyword evidence="7 8" id="KW-0472">Membrane</keyword>